<gene>
    <name evidence="1" type="ORF">FCC1311_080302</name>
</gene>
<protein>
    <submittedName>
        <fullName evidence="1">Uncharacterized protein</fullName>
    </submittedName>
</protein>
<evidence type="ECO:0000313" key="2">
    <source>
        <dbReference type="Proteomes" id="UP000241890"/>
    </source>
</evidence>
<comment type="caution">
    <text evidence="1">The sequence shown here is derived from an EMBL/GenBank/DDBJ whole genome shotgun (WGS) entry which is preliminary data.</text>
</comment>
<name>A0A2R5GME9_9STRA</name>
<evidence type="ECO:0000313" key="1">
    <source>
        <dbReference type="EMBL" id="GBG31805.1"/>
    </source>
</evidence>
<keyword evidence="2" id="KW-1185">Reference proteome</keyword>
<proteinExistence type="predicted"/>
<organism evidence="1 2">
    <name type="scientific">Hondaea fermentalgiana</name>
    <dbReference type="NCBI Taxonomy" id="2315210"/>
    <lineage>
        <taxon>Eukaryota</taxon>
        <taxon>Sar</taxon>
        <taxon>Stramenopiles</taxon>
        <taxon>Bigyra</taxon>
        <taxon>Labyrinthulomycetes</taxon>
        <taxon>Thraustochytrida</taxon>
        <taxon>Thraustochytriidae</taxon>
        <taxon>Hondaea</taxon>
    </lineage>
</organism>
<sequence>MSDVPVAVLTQEDIERDAVVAGDEVSSTSRDSLAAQLPGVVAGSTYRCTRTDSIVKFVDSEGKVVVVLDVEKQVLSNANGLEAFKLRSHVVSNESDTSNETAKDSLLVAFEMNSQEEIYAKVVQISDDASPKFDLDIRINYRGYEYEGHYSGENSTHSLSHGLSISYEGKSVATIFLQDLPLQFWGAGMRVETQEAAINSWEERLQFMATRRFPILHAGCGRGRYNAGIPVHIFLGDHHCHG</sequence>
<dbReference type="EMBL" id="BEYU01000107">
    <property type="protein sequence ID" value="GBG31805.1"/>
    <property type="molecule type" value="Genomic_DNA"/>
</dbReference>
<reference evidence="1 2" key="1">
    <citation type="submission" date="2017-12" db="EMBL/GenBank/DDBJ databases">
        <title>Sequencing, de novo assembly and annotation of complete genome of a new Thraustochytrid species, strain FCC1311.</title>
        <authorList>
            <person name="Sedici K."/>
            <person name="Godart F."/>
            <person name="Aiese Cigliano R."/>
            <person name="Sanseverino W."/>
            <person name="Barakat M."/>
            <person name="Ortet P."/>
            <person name="Marechal E."/>
            <person name="Cagnac O."/>
            <person name="Amato A."/>
        </authorList>
    </citation>
    <scope>NUCLEOTIDE SEQUENCE [LARGE SCALE GENOMIC DNA]</scope>
</reference>
<accession>A0A2R5GME9</accession>
<dbReference type="Proteomes" id="UP000241890">
    <property type="component" value="Unassembled WGS sequence"/>
</dbReference>
<dbReference type="AlphaFoldDB" id="A0A2R5GME9"/>
<dbReference type="InParanoid" id="A0A2R5GME9"/>